<keyword evidence="3" id="KW-1185">Reference proteome</keyword>
<dbReference type="InterPro" id="IPR057178">
    <property type="entry name" value="DUF7856"/>
</dbReference>
<reference evidence="3" key="1">
    <citation type="submission" date="2017-01" db="EMBL/GenBank/DDBJ databases">
        <authorList>
            <person name="Varghese N."/>
            <person name="Submissions S."/>
        </authorList>
    </citation>
    <scope>NUCLEOTIDE SEQUENCE [LARGE SCALE GENOMIC DNA]</scope>
    <source>
        <strain evidence="3">CGMCC 1.7737</strain>
    </source>
</reference>
<gene>
    <name evidence="2" type="ORF">SAMN05421858_2897</name>
</gene>
<dbReference type="EMBL" id="FTNO01000002">
    <property type="protein sequence ID" value="SIR57427.1"/>
    <property type="molecule type" value="Genomic_DNA"/>
</dbReference>
<sequence length="285" mass="31578">MKVRINGETQTGRAIDLRGWSVTPTEVVAAVREDGESDDESLAVDCPEPRPIHKHVGLIEPELSLTVRPAMASAARSNGLSAPQDEEIAILTKKLNSFDVRDVSLRSERRRVADASGSETELREQVAALRGRVQTLRETDMNAESAESRLREATQKLSEMETERIAAEQALEQAQKRLHSIRDERVEHLRLRDRKENLERTARKYLGQQIREEFVAGVSAVPKDENGNEQLSDPTLLGPLESDSVTVALAIARIANLRAPIVLSCDRFETANSASDCLDTPVLQV</sequence>
<keyword evidence="1" id="KW-0175">Coiled coil</keyword>
<proteinExistence type="predicted"/>
<feature type="coiled-coil region" evidence="1">
    <location>
        <begin position="119"/>
        <end position="208"/>
    </location>
</feature>
<protein>
    <submittedName>
        <fullName evidence="2">Uncharacterized protein</fullName>
    </submittedName>
</protein>
<organism evidence="2 3">
    <name type="scientific">Haladaptatus litoreus</name>
    <dbReference type="NCBI Taxonomy" id="553468"/>
    <lineage>
        <taxon>Archaea</taxon>
        <taxon>Methanobacteriati</taxon>
        <taxon>Methanobacteriota</taxon>
        <taxon>Stenosarchaea group</taxon>
        <taxon>Halobacteria</taxon>
        <taxon>Halobacteriales</taxon>
        <taxon>Haladaptataceae</taxon>
        <taxon>Haladaptatus</taxon>
    </lineage>
</organism>
<dbReference type="Proteomes" id="UP000186914">
    <property type="component" value="Unassembled WGS sequence"/>
</dbReference>
<dbReference type="RefSeq" id="WP_076430864.1">
    <property type="nucleotide sequence ID" value="NZ_FTNO01000002.1"/>
</dbReference>
<evidence type="ECO:0000256" key="1">
    <source>
        <dbReference type="SAM" id="Coils"/>
    </source>
</evidence>
<dbReference type="AlphaFoldDB" id="A0A1N7C1I0"/>
<name>A0A1N7C1I0_9EURY</name>
<evidence type="ECO:0000313" key="3">
    <source>
        <dbReference type="Proteomes" id="UP000186914"/>
    </source>
</evidence>
<evidence type="ECO:0000313" key="2">
    <source>
        <dbReference type="EMBL" id="SIR57427.1"/>
    </source>
</evidence>
<accession>A0A1N7C1I0</accession>
<dbReference type="OrthoDB" id="272011at2157"/>
<dbReference type="Pfam" id="PF25254">
    <property type="entry name" value="DUF7856"/>
    <property type="match status" value="1"/>
</dbReference>